<comment type="caution">
    <text evidence="1">The sequence shown here is derived from an EMBL/GenBank/DDBJ whole genome shotgun (WGS) entry which is preliminary data.</text>
</comment>
<protein>
    <submittedName>
        <fullName evidence="1">Regulatory protein GemA</fullName>
    </submittedName>
</protein>
<dbReference type="Proteomes" id="UP001259340">
    <property type="component" value="Unassembled WGS sequence"/>
</dbReference>
<evidence type="ECO:0000313" key="3">
    <source>
        <dbReference type="Proteomes" id="UP001259340"/>
    </source>
</evidence>
<dbReference type="RefSeq" id="WP_310654416.1">
    <property type="nucleotide sequence ID" value="NZ_JAPMLA010000009.1"/>
</dbReference>
<evidence type="ECO:0000313" key="1">
    <source>
        <dbReference type="EMBL" id="MDR8523450.1"/>
    </source>
</evidence>
<organism evidence="1 3">
    <name type="scientific">Shewanella fidelis</name>
    <dbReference type="NCBI Taxonomy" id="173509"/>
    <lineage>
        <taxon>Bacteria</taxon>
        <taxon>Pseudomonadati</taxon>
        <taxon>Pseudomonadota</taxon>
        <taxon>Gammaproteobacteria</taxon>
        <taxon>Alteromonadales</taxon>
        <taxon>Shewanellaceae</taxon>
        <taxon>Shewanella</taxon>
    </lineage>
</organism>
<dbReference type="AlphaFoldDB" id="A0AAW8NL04"/>
<dbReference type="Pfam" id="PF06252">
    <property type="entry name" value="GemA"/>
    <property type="match status" value="1"/>
</dbReference>
<accession>A0AAW8NL04</accession>
<name>A0AAW8NL04_9GAMM</name>
<reference evidence="1" key="2">
    <citation type="submission" date="2022-11" db="EMBL/GenBank/DDBJ databases">
        <title>Prophages regulate Shewanella fidelis motility and biofilm formation: implications for gut colonization dynamics in Ciona robusta.</title>
        <authorList>
            <person name="Natarajan O."/>
            <person name="Gibboney S.L."/>
            <person name="Young M.N."/>
            <person name="Lim S.J."/>
            <person name="Pluta N."/>
            <person name="Atkinson C.G.F."/>
            <person name="Leigh B.A."/>
            <person name="Liberti A."/>
            <person name="Kees E."/>
            <person name="Breitbart M."/>
            <person name="Gralnick J."/>
            <person name="Dishaw L.J."/>
        </authorList>
    </citation>
    <scope>NUCLEOTIDE SEQUENCE</scope>
    <source>
        <strain evidence="1">3313</strain>
    </source>
</reference>
<keyword evidence="4" id="KW-1185">Reference proteome</keyword>
<dbReference type="EMBL" id="JAPMLD010000003">
    <property type="protein sequence ID" value="MDW4824591.1"/>
    <property type="molecule type" value="Genomic_DNA"/>
</dbReference>
<dbReference type="InterPro" id="IPR009363">
    <property type="entry name" value="Phage_Mu_Gp16"/>
</dbReference>
<gene>
    <name evidence="1" type="ORF">OS133_07070</name>
    <name evidence="2" type="ORF">OS134_11030</name>
</gene>
<evidence type="ECO:0000313" key="4">
    <source>
        <dbReference type="Proteomes" id="UP001271263"/>
    </source>
</evidence>
<reference evidence="2 4" key="1">
    <citation type="journal article" date="2022" name="bioRxiv">
        <title>Prophages regulate Shewanella fidelis 3313 motility and biofilm formation: implications for gut colonization dynamics in Ciona robusta.</title>
        <authorList>
            <person name="Natarajan O."/>
            <person name="Gibboney S.L."/>
            <person name="Young M.N."/>
            <person name="Lim S.J."/>
            <person name="Pluta N."/>
            <person name="Atkinson C.G."/>
            <person name="Leigh B.A."/>
            <person name="Liberti A."/>
            <person name="Kees E.D."/>
            <person name="Breitbart M."/>
            <person name="Gralnick J.A."/>
            <person name="Dishaw L.J."/>
        </authorList>
    </citation>
    <scope>NUCLEOTIDE SEQUENCE [LARGE SCALE GENOMIC DNA]</scope>
    <source>
        <strain evidence="2 4">JG4066</strain>
    </source>
</reference>
<evidence type="ECO:0000313" key="2">
    <source>
        <dbReference type="EMBL" id="MDW4824591.1"/>
    </source>
</evidence>
<sequence length="203" mass="23345">MHTTTSNTKRLFTLINIAKIQLQLDEALYRNMLKHVTGKNSLRAMTLNELEQVLECFKQKGFKPTRVKTSLNSDKKRIKRNIKGKRLSPVSGKAKVALIDKIRAIWITMSHHNIIQDGSETALDSYVRRMTKSQQQVDSVAWLNPQQANRVLESLKNWHRRELLERIQSRSPNKNANLNHKTLSYNQVVDLYLNGAYGGAAHE</sequence>
<proteinExistence type="predicted"/>
<dbReference type="Proteomes" id="UP001271263">
    <property type="component" value="Unassembled WGS sequence"/>
</dbReference>
<dbReference type="EMBL" id="JAPMLE010000001">
    <property type="protein sequence ID" value="MDR8523450.1"/>
    <property type="molecule type" value="Genomic_DNA"/>
</dbReference>